<dbReference type="Pfam" id="PF02826">
    <property type="entry name" value="2-Hacid_dh_C"/>
    <property type="match status" value="1"/>
</dbReference>
<evidence type="ECO:0000313" key="5">
    <source>
        <dbReference type="Proteomes" id="UP000295304"/>
    </source>
</evidence>
<dbReference type="EMBL" id="SLZW01000001">
    <property type="protein sequence ID" value="TCS65042.1"/>
    <property type="molecule type" value="Genomic_DNA"/>
</dbReference>
<protein>
    <submittedName>
        <fullName evidence="4">Glyoxylate/hydroxypyruvate reductase A</fullName>
    </submittedName>
</protein>
<evidence type="ECO:0000256" key="1">
    <source>
        <dbReference type="ARBA" id="ARBA00023002"/>
    </source>
</evidence>
<evidence type="ECO:0000259" key="3">
    <source>
        <dbReference type="Pfam" id="PF02826"/>
    </source>
</evidence>
<dbReference type="AlphaFoldDB" id="A0A4R3JGJ2"/>
<dbReference type="Proteomes" id="UP000295304">
    <property type="component" value="Unassembled WGS sequence"/>
</dbReference>
<dbReference type="InterPro" id="IPR036291">
    <property type="entry name" value="NAD(P)-bd_dom_sf"/>
</dbReference>
<reference evidence="4 5" key="1">
    <citation type="submission" date="2019-03" db="EMBL/GenBank/DDBJ databases">
        <title>Genomic Encyclopedia of Type Strains, Phase IV (KMG-IV): sequencing the most valuable type-strain genomes for metagenomic binning, comparative biology and taxonomic classification.</title>
        <authorList>
            <person name="Goeker M."/>
        </authorList>
    </citation>
    <scope>NUCLEOTIDE SEQUENCE [LARGE SCALE GENOMIC DNA]</scope>
    <source>
        <strain evidence="4 5">DSM 101688</strain>
    </source>
</reference>
<dbReference type="GO" id="GO:0016616">
    <property type="term" value="F:oxidoreductase activity, acting on the CH-OH group of donors, NAD or NADP as acceptor"/>
    <property type="evidence" value="ECO:0007669"/>
    <property type="project" value="UniProtKB-ARBA"/>
</dbReference>
<evidence type="ECO:0000256" key="2">
    <source>
        <dbReference type="ARBA" id="ARBA00023027"/>
    </source>
</evidence>
<keyword evidence="5" id="KW-1185">Reference proteome</keyword>
<dbReference type="PROSITE" id="PS00671">
    <property type="entry name" value="D_2_HYDROXYACID_DH_3"/>
    <property type="match status" value="1"/>
</dbReference>
<keyword evidence="4" id="KW-0670">Pyruvate</keyword>
<organism evidence="4 5">
    <name type="scientific">Varunaivibrio sulfuroxidans</name>
    <dbReference type="NCBI Taxonomy" id="1773489"/>
    <lineage>
        <taxon>Bacteria</taxon>
        <taxon>Pseudomonadati</taxon>
        <taxon>Pseudomonadota</taxon>
        <taxon>Alphaproteobacteria</taxon>
        <taxon>Rhodospirillales</taxon>
        <taxon>Magnetovibrionaceae</taxon>
        <taxon>Varunaivibrio</taxon>
    </lineage>
</organism>
<dbReference type="Gene3D" id="3.40.50.720">
    <property type="entry name" value="NAD(P)-binding Rossmann-like Domain"/>
    <property type="match status" value="2"/>
</dbReference>
<dbReference type="SUPFAM" id="SSF51735">
    <property type="entry name" value="NAD(P)-binding Rossmann-fold domains"/>
    <property type="match status" value="1"/>
</dbReference>
<feature type="domain" description="D-isomer specific 2-hydroxyacid dehydrogenase NAD-binding" evidence="3">
    <location>
        <begin position="104"/>
        <end position="275"/>
    </location>
</feature>
<sequence>MNLLYISPEKPDIWRDEIARQMPDADFRVWPDEIGDPAEIDVILCWRPPADALRGYPNAKLIYNLGAGIDALMSDPTAPRDIPVVRLIDPLLTAGMTEYMVYWTLHFHRNFQRYAAQQKDHVWRSLPAASTAGRRVGVLGLGELGAAAARALVRLGFGAVAGWSRTPKTIDGVESFSGAGDLKNFLGRTEILLCLLPLTDETRGIVNRDTLAALPRGACLINAARGAHVVDEDLLAALDGGHIAGAALDVFNAEPLPADHPYWRHPRVYVTPHNASLSIPEAAVGEIKSNLARLSAGEPLLGRVDFDRGY</sequence>
<dbReference type="SUPFAM" id="SSF52283">
    <property type="entry name" value="Formate/glycerate dehydrogenase catalytic domain-like"/>
    <property type="match status" value="1"/>
</dbReference>
<dbReference type="GO" id="GO:0051287">
    <property type="term" value="F:NAD binding"/>
    <property type="evidence" value="ECO:0007669"/>
    <property type="project" value="InterPro"/>
</dbReference>
<dbReference type="CDD" id="cd12164">
    <property type="entry name" value="GDH_like_2"/>
    <property type="match status" value="1"/>
</dbReference>
<evidence type="ECO:0000313" key="4">
    <source>
        <dbReference type="EMBL" id="TCS65042.1"/>
    </source>
</evidence>
<gene>
    <name evidence="4" type="ORF">EDD55_101376</name>
</gene>
<dbReference type="PANTHER" id="PTHR43333">
    <property type="entry name" value="2-HACID_DH_C DOMAIN-CONTAINING PROTEIN"/>
    <property type="match status" value="1"/>
</dbReference>
<dbReference type="OrthoDB" id="9787219at2"/>
<dbReference type="PANTHER" id="PTHR43333:SF1">
    <property type="entry name" value="D-ISOMER SPECIFIC 2-HYDROXYACID DEHYDROGENASE NAD-BINDING DOMAIN-CONTAINING PROTEIN"/>
    <property type="match status" value="1"/>
</dbReference>
<accession>A0A4R3JGJ2</accession>
<keyword evidence="1" id="KW-0560">Oxidoreductase</keyword>
<dbReference type="InterPro" id="IPR029753">
    <property type="entry name" value="D-isomer_DH_CS"/>
</dbReference>
<keyword evidence="2" id="KW-0520">NAD</keyword>
<comment type="caution">
    <text evidence="4">The sequence shown here is derived from an EMBL/GenBank/DDBJ whole genome shotgun (WGS) entry which is preliminary data.</text>
</comment>
<proteinExistence type="predicted"/>
<name>A0A4R3JGJ2_9PROT</name>
<dbReference type="RefSeq" id="WP_132937761.1">
    <property type="nucleotide sequence ID" value="NZ_CP119676.1"/>
</dbReference>
<dbReference type="InterPro" id="IPR006140">
    <property type="entry name" value="D-isomer_DH_NAD-bd"/>
</dbReference>